<keyword evidence="5" id="KW-0067">ATP-binding</keyword>
<organism evidence="8 9">
    <name type="scientific">Runella salmonicolor</name>
    <dbReference type="NCBI Taxonomy" id="2950278"/>
    <lineage>
        <taxon>Bacteria</taxon>
        <taxon>Pseudomonadati</taxon>
        <taxon>Bacteroidota</taxon>
        <taxon>Cytophagia</taxon>
        <taxon>Cytophagales</taxon>
        <taxon>Spirosomataceae</taxon>
        <taxon>Runella</taxon>
    </lineage>
</organism>
<gene>
    <name evidence="8" type="ORF">NCI00_16460</name>
</gene>
<dbReference type="CDD" id="cd01991">
    <property type="entry name" value="Asn_synthase_B_C"/>
    <property type="match status" value="1"/>
</dbReference>
<proteinExistence type="inferred from homology"/>
<evidence type="ECO:0000256" key="4">
    <source>
        <dbReference type="ARBA" id="ARBA00022741"/>
    </source>
</evidence>
<dbReference type="PANTHER" id="PTHR43284:SF1">
    <property type="entry name" value="ASPARAGINE SYNTHETASE"/>
    <property type="match status" value="1"/>
</dbReference>
<dbReference type="SUPFAM" id="SSF56235">
    <property type="entry name" value="N-terminal nucleophile aminohydrolases (Ntn hydrolases)"/>
    <property type="match status" value="1"/>
</dbReference>
<dbReference type="PROSITE" id="PS51278">
    <property type="entry name" value="GATASE_TYPE_2"/>
    <property type="match status" value="1"/>
</dbReference>
<dbReference type="PANTHER" id="PTHR43284">
    <property type="entry name" value="ASPARAGINE SYNTHETASE (GLUTAMINE-HYDROLYZING)"/>
    <property type="match status" value="1"/>
</dbReference>
<evidence type="ECO:0000256" key="2">
    <source>
        <dbReference type="ARBA" id="ARBA00005752"/>
    </source>
</evidence>
<dbReference type="Pfam" id="PF13537">
    <property type="entry name" value="GATase_7"/>
    <property type="match status" value="1"/>
</dbReference>
<evidence type="ECO:0000256" key="3">
    <source>
        <dbReference type="ARBA" id="ARBA00012737"/>
    </source>
</evidence>
<name>A0ABT1FQR5_9BACT</name>
<dbReference type="InterPro" id="IPR001962">
    <property type="entry name" value="Asn_synthase"/>
</dbReference>
<evidence type="ECO:0000256" key="6">
    <source>
        <dbReference type="ARBA" id="ARBA00048741"/>
    </source>
</evidence>
<dbReference type="SUPFAM" id="SSF52402">
    <property type="entry name" value="Adenine nucleotide alpha hydrolases-like"/>
    <property type="match status" value="1"/>
</dbReference>
<comment type="pathway">
    <text evidence="1">Amino-acid biosynthesis; L-asparagine biosynthesis; L-asparagine from L-aspartate (L-Gln route): step 1/1.</text>
</comment>
<reference evidence="8 9" key="1">
    <citation type="submission" date="2022-06" db="EMBL/GenBank/DDBJ databases">
        <title>Runella sp. S5 genome sequencing.</title>
        <authorList>
            <person name="Park S."/>
        </authorList>
    </citation>
    <scope>NUCLEOTIDE SEQUENCE [LARGE SCALE GENOMIC DNA]</scope>
    <source>
        <strain evidence="8 9">S5</strain>
    </source>
</reference>
<dbReference type="Proteomes" id="UP001204772">
    <property type="component" value="Unassembled WGS sequence"/>
</dbReference>
<dbReference type="InterPro" id="IPR006426">
    <property type="entry name" value="Asn_synth_AEB"/>
</dbReference>
<dbReference type="Gene3D" id="3.60.20.10">
    <property type="entry name" value="Glutamine Phosphoribosylpyrophosphate, subunit 1, domain 1"/>
    <property type="match status" value="1"/>
</dbReference>
<dbReference type="RefSeq" id="WP_253529275.1">
    <property type="nucleotide sequence ID" value="NZ_JAMZEL010000006.1"/>
</dbReference>
<dbReference type="EMBL" id="JAMZEL010000006">
    <property type="protein sequence ID" value="MCP1384041.1"/>
    <property type="molecule type" value="Genomic_DNA"/>
</dbReference>
<keyword evidence="4" id="KW-0547">Nucleotide-binding</keyword>
<dbReference type="Gene3D" id="3.40.50.620">
    <property type="entry name" value="HUPs"/>
    <property type="match status" value="2"/>
</dbReference>
<evidence type="ECO:0000256" key="5">
    <source>
        <dbReference type="ARBA" id="ARBA00022840"/>
    </source>
</evidence>
<protein>
    <recommendedName>
        <fullName evidence="3">asparagine synthase (glutamine-hydrolyzing)</fullName>
        <ecNumber evidence="3">6.3.5.4</ecNumber>
    </recommendedName>
</protein>
<evidence type="ECO:0000259" key="7">
    <source>
        <dbReference type="PROSITE" id="PS51278"/>
    </source>
</evidence>
<dbReference type="Pfam" id="PF00733">
    <property type="entry name" value="Asn_synthase"/>
    <property type="match status" value="1"/>
</dbReference>
<comment type="catalytic activity">
    <reaction evidence="6">
        <text>L-aspartate + L-glutamine + ATP + H2O = L-asparagine + L-glutamate + AMP + diphosphate + H(+)</text>
        <dbReference type="Rhea" id="RHEA:12228"/>
        <dbReference type="ChEBI" id="CHEBI:15377"/>
        <dbReference type="ChEBI" id="CHEBI:15378"/>
        <dbReference type="ChEBI" id="CHEBI:29985"/>
        <dbReference type="ChEBI" id="CHEBI:29991"/>
        <dbReference type="ChEBI" id="CHEBI:30616"/>
        <dbReference type="ChEBI" id="CHEBI:33019"/>
        <dbReference type="ChEBI" id="CHEBI:58048"/>
        <dbReference type="ChEBI" id="CHEBI:58359"/>
        <dbReference type="ChEBI" id="CHEBI:456215"/>
        <dbReference type="EC" id="6.3.5.4"/>
    </reaction>
</comment>
<sequence>MNMGGIAGMIRFDGKAVSAHDLTHIKQRLRHRGEVSTQIFDQGALLAFGNTIEANTAAGFYAVAHTDIPNPSINQPFISGFIQNGPAAFNELNADFAVTLWNTRQQALVCARDILGVMPFYYVHQPGRFFAFATEIKALIGLEEIVVVPNRYKFREYLTWSTTYIPYSSETFYENIYSLLPGHYLEVNNEKARLAPYWNPNLGKFCQLSHPEEYSRLFKEHFTAAIDTRMIGKMSVGAHLSGGLDSSSVSCLAQSLLKAQKRPSLHTFNIDTKLASTDESMYVEAVVKQYHTQHHTVHPTVDVLDAVLNINQLFDRPDHFIIPSSFHLSVSIKAQQLGCDCMLTGHDGDSVITTGFEYLDYLIDTSDWQELRLACLQYTSYSERNLAFLGANNEDLSTHSKYEKYALRIIGGDITKRFRSHPFSTFLKALSIPKQALGLSTSAIIAYCIQRIKAKIVHLNLLDNAFSVEFKQQTPPRLQQSTEALSASISSEFHVSANQILNTTNVICNEQLNHIGAYYGHQYTFPFFDKNVVELGLSTPAKISFDDGRGRGLIRNGLQTILPSQIVSRLTKANFVEYGTISAQQLYLAAHQQFISPSHAIWEVIDRALFLKIVNVVFEQHVPMQRKTRYNWLLSRIIYLALWLDSAKSAR</sequence>
<dbReference type="InterPro" id="IPR017932">
    <property type="entry name" value="GATase_2_dom"/>
</dbReference>
<feature type="domain" description="Glutamine amidotransferase type-2" evidence="7">
    <location>
        <begin position="4"/>
        <end position="190"/>
    </location>
</feature>
<dbReference type="InterPro" id="IPR051786">
    <property type="entry name" value="ASN_synthetase/amidase"/>
</dbReference>
<keyword evidence="9" id="KW-1185">Reference proteome</keyword>
<evidence type="ECO:0000313" key="9">
    <source>
        <dbReference type="Proteomes" id="UP001204772"/>
    </source>
</evidence>
<dbReference type="PIRSF" id="PIRSF001589">
    <property type="entry name" value="Asn_synthetase_glu-h"/>
    <property type="match status" value="1"/>
</dbReference>
<comment type="caution">
    <text evidence="8">The sequence shown here is derived from an EMBL/GenBank/DDBJ whole genome shotgun (WGS) entry which is preliminary data.</text>
</comment>
<evidence type="ECO:0000256" key="1">
    <source>
        <dbReference type="ARBA" id="ARBA00005187"/>
    </source>
</evidence>
<comment type="similarity">
    <text evidence="2">Belongs to the asparagine synthetase family.</text>
</comment>
<dbReference type="InterPro" id="IPR014729">
    <property type="entry name" value="Rossmann-like_a/b/a_fold"/>
</dbReference>
<dbReference type="InterPro" id="IPR029055">
    <property type="entry name" value="Ntn_hydrolases_N"/>
</dbReference>
<dbReference type="EC" id="6.3.5.4" evidence="3"/>
<evidence type="ECO:0000313" key="8">
    <source>
        <dbReference type="EMBL" id="MCP1384041.1"/>
    </source>
</evidence>
<accession>A0ABT1FQR5</accession>